<evidence type="ECO:0000313" key="4">
    <source>
        <dbReference type="Proteomes" id="UP000750522"/>
    </source>
</evidence>
<accession>A0A9P5G666</accession>
<feature type="compositionally biased region" description="Pro residues" evidence="1">
    <location>
        <begin position="641"/>
        <end position="653"/>
    </location>
</feature>
<feature type="compositionally biased region" description="Basic residues" evidence="1">
    <location>
        <begin position="620"/>
        <end position="635"/>
    </location>
</feature>
<dbReference type="AlphaFoldDB" id="A0A9P5G666"/>
<feature type="compositionally biased region" description="Polar residues" evidence="1">
    <location>
        <begin position="607"/>
        <end position="619"/>
    </location>
</feature>
<feature type="compositionally biased region" description="Basic and acidic residues" evidence="1">
    <location>
        <begin position="375"/>
        <end position="414"/>
    </location>
</feature>
<feature type="compositionally biased region" description="Basic and acidic residues" evidence="1">
    <location>
        <begin position="435"/>
        <end position="457"/>
    </location>
</feature>
<feature type="compositionally biased region" description="Low complexity" evidence="1">
    <location>
        <begin position="793"/>
        <end position="803"/>
    </location>
</feature>
<feature type="compositionally biased region" description="Polar residues" evidence="1">
    <location>
        <begin position="474"/>
        <end position="503"/>
    </location>
</feature>
<proteinExistence type="predicted"/>
<dbReference type="InterPro" id="IPR040206">
    <property type="entry name" value="Zds1/2"/>
</dbReference>
<dbReference type="PANTHER" id="PTHR28089:SF1">
    <property type="entry name" value="PROTEIN ZDS1-RELATED"/>
    <property type="match status" value="1"/>
</dbReference>
<feature type="region of interest" description="Disordered" evidence="1">
    <location>
        <begin position="191"/>
        <end position="341"/>
    </location>
</feature>
<organism evidence="3 4">
    <name type="scientific">Geotrichum candidum</name>
    <name type="common">Oospora lactis</name>
    <name type="synonym">Dipodascus geotrichum</name>
    <dbReference type="NCBI Taxonomy" id="1173061"/>
    <lineage>
        <taxon>Eukaryota</taxon>
        <taxon>Fungi</taxon>
        <taxon>Dikarya</taxon>
        <taxon>Ascomycota</taxon>
        <taxon>Saccharomycotina</taxon>
        <taxon>Dipodascomycetes</taxon>
        <taxon>Dipodascales</taxon>
        <taxon>Dipodascaceae</taxon>
        <taxon>Geotrichum</taxon>
    </lineage>
</organism>
<comment type="caution">
    <text evidence="3">The sequence shown here is derived from an EMBL/GenBank/DDBJ whole genome shotgun (WGS) entry which is preliminary data.</text>
</comment>
<evidence type="ECO:0000313" key="3">
    <source>
        <dbReference type="EMBL" id="KAF5099332.1"/>
    </source>
</evidence>
<gene>
    <name evidence="3" type="ORF">DV451_002988</name>
</gene>
<dbReference type="EMBL" id="QQZK01000060">
    <property type="protein sequence ID" value="KAF5099332.1"/>
    <property type="molecule type" value="Genomic_DNA"/>
</dbReference>
<feature type="region of interest" description="Disordered" evidence="1">
    <location>
        <begin position="358"/>
        <end position="575"/>
    </location>
</feature>
<feature type="region of interest" description="Disordered" evidence="1">
    <location>
        <begin position="587"/>
        <end position="662"/>
    </location>
</feature>
<feature type="compositionally biased region" description="Low complexity" evidence="1">
    <location>
        <begin position="116"/>
        <end position="126"/>
    </location>
</feature>
<reference evidence="3" key="2">
    <citation type="submission" date="2020-01" db="EMBL/GenBank/DDBJ databases">
        <authorList>
            <person name="Perkins V."/>
            <person name="Lessard M.-H."/>
            <person name="Dugat-Bony E."/>
            <person name="Frenette M."/>
            <person name="Labrie S."/>
        </authorList>
    </citation>
    <scope>NUCLEOTIDE SEQUENCE</scope>
    <source>
        <strain evidence="3">LMA-70</strain>
    </source>
</reference>
<feature type="region of interest" description="Disordered" evidence="1">
    <location>
        <begin position="793"/>
        <end position="856"/>
    </location>
</feature>
<protein>
    <recommendedName>
        <fullName evidence="2">Protein Zds1 C-terminal domain-containing protein</fullName>
    </recommendedName>
</protein>
<reference evidence="3" key="1">
    <citation type="journal article" date="2020" name="Front. Microbiol.">
        <title>Phenotypic and Genetic Characterization of the Cheese Ripening Yeast Geotrichum candidum.</title>
        <authorList>
            <person name="Perkins V."/>
            <person name="Vignola S."/>
            <person name="Lessard M.H."/>
            <person name="Plante P.L."/>
            <person name="Corbeil J."/>
            <person name="Dugat-Bony E."/>
            <person name="Frenette M."/>
            <person name="Labrie S."/>
        </authorList>
    </citation>
    <scope>NUCLEOTIDE SEQUENCE</scope>
    <source>
        <strain evidence="3">LMA-70</strain>
    </source>
</reference>
<dbReference type="Proteomes" id="UP000750522">
    <property type="component" value="Unassembled WGS sequence"/>
</dbReference>
<dbReference type="GO" id="GO:0030010">
    <property type="term" value="P:establishment of cell polarity"/>
    <property type="evidence" value="ECO:0007669"/>
    <property type="project" value="TreeGrafter"/>
</dbReference>
<dbReference type="SMART" id="SM01327">
    <property type="entry name" value="Zds_C"/>
    <property type="match status" value="1"/>
</dbReference>
<dbReference type="Pfam" id="PF08632">
    <property type="entry name" value="Zds_C"/>
    <property type="match status" value="1"/>
</dbReference>
<sequence>MASSSIATPGTPPPPTTTATSTTTATAVMAQEMSAVQTLKRLSIGASLTLDPDLPNYNDFTATSPTSEQAFDFSSTSNLDAASQQLLWVPAHVHPEIAPQQWKNFVQDKLAEIKASGHSTSLSPSSPIKRRNSSLSRQIKDQEHYTDGAEVLEKRKSIDNLQQQNHDPTILSLSQKLESLGELEGWSPSQHLEEKAELRPVAEHRAVVDKVERKPTEKSDREPGTDTIERKPVGDTTEERGISATSVERKPVLEPTGEQIPANEPVEHQPVSEPIGPKPIEEDVIEKKSIERKPVESKPVELKPVEPKPVEPKPVEPKPVEPKPVEPKPVESKPVESLVQTVTSNDHDVEHKVSNVLNHTAHQGKKHGNTVGRKQIAEHFERKPVSKSPERKPVHETGKPAREPIERKQVKESIESIPIVNLQQNTSAQPEVVDDQQHAADSIHSDPVEPETKEVFGHSRSKNRKGTWGWLFNGVTSPPTGRTSPESNAKLSTSSLLPEQSDSVIADKASIDKFLNRTPSPNPDNSLLATTMAQGRLSPEKAVITPEETAELVENNHNDYSDGSTSRKISGSASIAETKDRISNFFSKKKSIANIKQQRQQERAKNRTSSPRGSHTRSSAVKHHGHYRSRSRHRSASPNPVTEPSPEPSPEPVSEPVSEPEPEMRAIDQVDFMSEAIMSGIIPEGMEPITNAAGLVSYSAEAAAFYGAPYQIPAYQYSDKSLYMMNHRYEPHIERAIYRLSHLKLGNARRPLVQQVLLSNFMYAYLNLINQGFIRQQQEAQIEMQRQQQQLQMQHQYQQQMQHHQQEHSEQYDDDPDDLAGGSQKPSYNHMYEYATTNTADSSSSSSASSVAGDDLWQEDTFYDSQEVC</sequence>
<evidence type="ECO:0000259" key="2">
    <source>
        <dbReference type="SMART" id="SM01327"/>
    </source>
</evidence>
<feature type="compositionally biased region" description="Basic and acidic residues" evidence="1">
    <location>
        <begin position="191"/>
        <end position="252"/>
    </location>
</feature>
<feature type="domain" description="Protein Zds1 C-terminal" evidence="2">
    <location>
        <begin position="718"/>
        <end position="770"/>
    </location>
</feature>
<dbReference type="PANTHER" id="PTHR28089">
    <property type="entry name" value="PROTEIN ZDS1-RELATED"/>
    <property type="match status" value="1"/>
</dbReference>
<dbReference type="GO" id="GO:0010971">
    <property type="term" value="P:positive regulation of G2/M transition of mitotic cell cycle"/>
    <property type="evidence" value="ECO:0007669"/>
    <property type="project" value="TreeGrafter"/>
</dbReference>
<evidence type="ECO:0000256" key="1">
    <source>
        <dbReference type="SAM" id="MobiDB-lite"/>
    </source>
</evidence>
<feature type="compositionally biased region" description="Polar residues" evidence="1">
    <location>
        <begin position="561"/>
        <end position="575"/>
    </location>
</feature>
<feature type="compositionally biased region" description="Polar residues" evidence="1">
    <location>
        <begin position="517"/>
        <end position="533"/>
    </location>
</feature>
<feature type="compositionally biased region" description="Basic and acidic residues" evidence="1">
    <location>
        <begin position="279"/>
        <end position="334"/>
    </location>
</feature>
<dbReference type="InterPro" id="IPR013941">
    <property type="entry name" value="ZDS1_C"/>
</dbReference>
<name>A0A9P5G666_GEOCN</name>
<dbReference type="GO" id="GO:0005737">
    <property type="term" value="C:cytoplasm"/>
    <property type="evidence" value="ECO:0007669"/>
    <property type="project" value="TreeGrafter"/>
</dbReference>
<feature type="region of interest" description="Disordered" evidence="1">
    <location>
        <begin position="116"/>
        <end position="146"/>
    </location>
</feature>
<feature type="region of interest" description="Disordered" evidence="1">
    <location>
        <begin position="1"/>
        <end position="22"/>
    </location>
</feature>